<protein>
    <submittedName>
        <fullName evidence="2">Uncharacterized protein</fullName>
    </submittedName>
</protein>
<evidence type="ECO:0000256" key="1">
    <source>
        <dbReference type="SAM" id="Phobius"/>
    </source>
</evidence>
<gene>
    <name evidence="2" type="ORF">SDC9_193418</name>
</gene>
<accession>A0A645IEL5</accession>
<dbReference type="EMBL" id="VSSQ01106032">
    <property type="protein sequence ID" value="MPN45843.1"/>
    <property type="molecule type" value="Genomic_DNA"/>
</dbReference>
<sequence length="147" mass="16837">MQDVALTDDVDLFLQLLFGPCVFDFFVFAETLGYFIEGRLRQINFPGFQQRFHVSIEESQQQDLNVCTIRVRICHNDNFVIIAILDIKIRPDARAYCVDDRVDFLVLQYILHARAFSIDDFPTQRENRLELAVASLFGGSAGGITLD</sequence>
<keyword evidence="1" id="KW-0472">Membrane</keyword>
<reference evidence="2" key="1">
    <citation type="submission" date="2019-08" db="EMBL/GenBank/DDBJ databases">
        <authorList>
            <person name="Kucharzyk K."/>
            <person name="Murdoch R.W."/>
            <person name="Higgins S."/>
            <person name="Loffler F."/>
        </authorList>
    </citation>
    <scope>NUCLEOTIDE SEQUENCE</scope>
</reference>
<name>A0A645IEL5_9ZZZZ</name>
<comment type="caution">
    <text evidence="2">The sequence shown here is derived from an EMBL/GenBank/DDBJ whole genome shotgun (WGS) entry which is preliminary data.</text>
</comment>
<organism evidence="2">
    <name type="scientific">bioreactor metagenome</name>
    <dbReference type="NCBI Taxonomy" id="1076179"/>
    <lineage>
        <taxon>unclassified sequences</taxon>
        <taxon>metagenomes</taxon>
        <taxon>ecological metagenomes</taxon>
    </lineage>
</organism>
<evidence type="ECO:0000313" key="2">
    <source>
        <dbReference type="EMBL" id="MPN45843.1"/>
    </source>
</evidence>
<feature type="transmembrane region" description="Helical" evidence="1">
    <location>
        <begin position="12"/>
        <end position="36"/>
    </location>
</feature>
<dbReference type="AlphaFoldDB" id="A0A645IEL5"/>
<proteinExistence type="predicted"/>
<keyword evidence="1" id="KW-0812">Transmembrane</keyword>
<keyword evidence="1" id="KW-1133">Transmembrane helix</keyword>